<dbReference type="EMBL" id="JAUSVX010000014">
    <property type="protein sequence ID" value="MDQ0472973.1"/>
    <property type="molecule type" value="Genomic_DNA"/>
</dbReference>
<accession>A0ABU0JFB8</accession>
<evidence type="ECO:0000313" key="2">
    <source>
        <dbReference type="EMBL" id="MDQ0472973.1"/>
    </source>
</evidence>
<gene>
    <name evidence="2" type="ORF">QO011_006006</name>
</gene>
<evidence type="ECO:0000313" key="3">
    <source>
        <dbReference type="Proteomes" id="UP001242480"/>
    </source>
</evidence>
<evidence type="ECO:0008006" key="4">
    <source>
        <dbReference type="Google" id="ProtNLM"/>
    </source>
</evidence>
<keyword evidence="1" id="KW-1133">Transmembrane helix</keyword>
<keyword evidence="1" id="KW-0812">Transmembrane</keyword>
<proteinExistence type="predicted"/>
<sequence>MTSRFADRLSTDTRFALVAAYLTVTAAFTVGMTLATLAHALIG</sequence>
<reference evidence="2 3" key="1">
    <citation type="submission" date="2023-07" db="EMBL/GenBank/DDBJ databases">
        <title>Genomic Encyclopedia of Type Strains, Phase IV (KMG-IV): sequencing the most valuable type-strain genomes for metagenomic binning, comparative biology and taxonomic classification.</title>
        <authorList>
            <person name="Goeker M."/>
        </authorList>
    </citation>
    <scope>NUCLEOTIDE SEQUENCE [LARGE SCALE GENOMIC DNA]</scope>
    <source>
        <strain evidence="2 3">DSM 19619</strain>
    </source>
</reference>
<feature type="transmembrane region" description="Helical" evidence="1">
    <location>
        <begin position="20"/>
        <end position="42"/>
    </location>
</feature>
<comment type="caution">
    <text evidence="2">The sequence shown here is derived from an EMBL/GenBank/DDBJ whole genome shotgun (WGS) entry which is preliminary data.</text>
</comment>
<organism evidence="2 3">
    <name type="scientific">Labrys wisconsinensis</name>
    <dbReference type="NCBI Taxonomy" id="425677"/>
    <lineage>
        <taxon>Bacteria</taxon>
        <taxon>Pseudomonadati</taxon>
        <taxon>Pseudomonadota</taxon>
        <taxon>Alphaproteobacteria</taxon>
        <taxon>Hyphomicrobiales</taxon>
        <taxon>Xanthobacteraceae</taxon>
        <taxon>Labrys</taxon>
    </lineage>
</organism>
<protein>
    <recommendedName>
        <fullName evidence="4">MFS transporter</fullName>
    </recommendedName>
</protein>
<keyword evidence="3" id="KW-1185">Reference proteome</keyword>
<evidence type="ECO:0000256" key="1">
    <source>
        <dbReference type="SAM" id="Phobius"/>
    </source>
</evidence>
<keyword evidence="1" id="KW-0472">Membrane</keyword>
<name>A0ABU0JFB8_9HYPH</name>
<dbReference type="RefSeq" id="WP_307280595.1">
    <property type="nucleotide sequence ID" value="NZ_JAUSVX010000014.1"/>
</dbReference>
<dbReference type="Proteomes" id="UP001242480">
    <property type="component" value="Unassembled WGS sequence"/>
</dbReference>